<evidence type="ECO:0000256" key="3">
    <source>
        <dbReference type="ARBA" id="ARBA00023125"/>
    </source>
</evidence>
<keyword evidence="4" id="KW-0804">Transcription</keyword>
<name>A0A7Z2ZMB6_9BACL</name>
<dbReference type="Gene3D" id="3.40.50.2300">
    <property type="match status" value="2"/>
</dbReference>
<dbReference type="SMART" id="SM00345">
    <property type="entry name" value="HTH_GNTR"/>
    <property type="match status" value="1"/>
</dbReference>
<dbReference type="Gene3D" id="1.10.10.10">
    <property type="entry name" value="Winged helix-like DNA-binding domain superfamily/Winged helix DNA-binding domain"/>
    <property type="match status" value="1"/>
</dbReference>
<dbReference type="Pfam" id="PF00392">
    <property type="entry name" value="GntR"/>
    <property type="match status" value="1"/>
</dbReference>
<dbReference type="GO" id="GO:0000976">
    <property type="term" value="F:transcription cis-regulatory region binding"/>
    <property type="evidence" value="ECO:0007669"/>
    <property type="project" value="TreeGrafter"/>
</dbReference>
<evidence type="ECO:0000256" key="4">
    <source>
        <dbReference type="ARBA" id="ARBA00023163"/>
    </source>
</evidence>
<keyword evidence="7" id="KW-1185">Reference proteome</keyword>
<evidence type="ECO:0000313" key="6">
    <source>
        <dbReference type="EMBL" id="QJD84893.1"/>
    </source>
</evidence>
<gene>
    <name evidence="6" type="ORF">HH215_18045</name>
</gene>
<feature type="domain" description="HTH gntR-type" evidence="5">
    <location>
        <begin position="6"/>
        <end position="74"/>
    </location>
</feature>
<sequence length="379" mass="42611">MEQNKKPLHIQIREYIKGQIDGGILREGDQLPTEAELMSHFKVSRVTITTAIKHLVKEGLVYRIAGKGTFVRAAEPNHYMGNPHVKEISTKLIGFVMLPFRDDFTYRLLYGIEEACREAGFTLIVRSVFSQAEEQAAIREMVAAGAVGLIICPVDGESYNEEILQLRADNFPFVLVDRFLPGIQTNAVYSDHYQGGEMGTEYLAGLGHRKIGVVSSVKSKTSSAEDRFRGYLDFARQAILQVEPRHWLTRMDDELPYHEELNSMERIREWLTNNRDLTAVFALNPLDAVYVAKVAEAMSIRIPEDLAILSFDDPGIRDLHHPFFGFIEQNLEEIGVQAVNLLGETISDPATFRQIKIPVALRPGLSTGNKAFEAYAKGK</sequence>
<dbReference type="PROSITE" id="PS50949">
    <property type="entry name" value="HTH_GNTR"/>
    <property type="match status" value="1"/>
</dbReference>
<dbReference type="InterPro" id="IPR036388">
    <property type="entry name" value="WH-like_DNA-bd_sf"/>
</dbReference>
<dbReference type="KEGG" id="cheb:HH215_18045"/>
<dbReference type="CDD" id="cd06267">
    <property type="entry name" value="PBP1_LacI_sugar_binding-like"/>
    <property type="match status" value="1"/>
</dbReference>
<dbReference type="EMBL" id="CP051680">
    <property type="protein sequence ID" value="QJD84893.1"/>
    <property type="molecule type" value="Genomic_DNA"/>
</dbReference>
<organism evidence="6 7">
    <name type="scientific">Cohnella herbarum</name>
    <dbReference type="NCBI Taxonomy" id="2728023"/>
    <lineage>
        <taxon>Bacteria</taxon>
        <taxon>Bacillati</taxon>
        <taxon>Bacillota</taxon>
        <taxon>Bacilli</taxon>
        <taxon>Bacillales</taxon>
        <taxon>Paenibacillaceae</taxon>
        <taxon>Cohnella</taxon>
    </lineage>
</organism>
<dbReference type="FunFam" id="1.10.10.10:FF:000079">
    <property type="entry name" value="GntR family transcriptional regulator"/>
    <property type="match status" value="1"/>
</dbReference>
<keyword evidence="3" id="KW-0238">DNA-binding</keyword>
<evidence type="ECO:0000256" key="2">
    <source>
        <dbReference type="ARBA" id="ARBA00023015"/>
    </source>
</evidence>
<dbReference type="SUPFAM" id="SSF46785">
    <property type="entry name" value="Winged helix' DNA-binding domain"/>
    <property type="match status" value="1"/>
</dbReference>
<dbReference type="CDD" id="cd07377">
    <property type="entry name" value="WHTH_GntR"/>
    <property type="match status" value="1"/>
</dbReference>
<evidence type="ECO:0000259" key="5">
    <source>
        <dbReference type="PROSITE" id="PS50949"/>
    </source>
</evidence>
<reference evidence="6 7" key="1">
    <citation type="submission" date="2020-04" db="EMBL/GenBank/DDBJ databases">
        <title>Genome sequencing of novel species.</title>
        <authorList>
            <person name="Heo J."/>
            <person name="Kim S.-J."/>
            <person name="Kim J.-S."/>
            <person name="Hong S.-B."/>
            <person name="Kwon S.-W."/>
        </authorList>
    </citation>
    <scope>NUCLEOTIDE SEQUENCE [LARGE SCALE GENOMIC DNA]</scope>
    <source>
        <strain evidence="6 7">MFER-1</strain>
    </source>
</reference>
<proteinExistence type="predicted"/>
<dbReference type="PANTHER" id="PTHR30146">
    <property type="entry name" value="LACI-RELATED TRANSCRIPTIONAL REPRESSOR"/>
    <property type="match status" value="1"/>
</dbReference>
<dbReference type="PANTHER" id="PTHR30146:SF95">
    <property type="entry name" value="RIBOSE OPERON REPRESSOR"/>
    <property type="match status" value="1"/>
</dbReference>
<dbReference type="SUPFAM" id="SSF53822">
    <property type="entry name" value="Periplasmic binding protein-like I"/>
    <property type="match status" value="1"/>
</dbReference>
<dbReference type="AlphaFoldDB" id="A0A7Z2ZMB6"/>
<dbReference type="InterPro" id="IPR046335">
    <property type="entry name" value="LacI/GalR-like_sensor"/>
</dbReference>
<dbReference type="InterPro" id="IPR028082">
    <property type="entry name" value="Peripla_BP_I"/>
</dbReference>
<dbReference type="Pfam" id="PF13377">
    <property type="entry name" value="Peripla_BP_3"/>
    <property type="match status" value="1"/>
</dbReference>
<dbReference type="InterPro" id="IPR000524">
    <property type="entry name" value="Tscrpt_reg_HTH_GntR"/>
</dbReference>
<protein>
    <submittedName>
        <fullName evidence="6">GntR family transcriptional regulator</fullName>
    </submittedName>
</protein>
<dbReference type="RefSeq" id="WP_169281173.1">
    <property type="nucleotide sequence ID" value="NZ_CP051680.1"/>
</dbReference>
<dbReference type="PRINTS" id="PR00035">
    <property type="entry name" value="HTHGNTR"/>
</dbReference>
<accession>A0A7Z2ZMB6</accession>
<dbReference type="Proteomes" id="UP000502248">
    <property type="component" value="Chromosome"/>
</dbReference>
<evidence type="ECO:0000313" key="7">
    <source>
        <dbReference type="Proteomes" id="UP000502248"/>
    </source>
</evidence>
<dbReference type="GO" id="GO:0003700">
    <property type="term" value="F:DNA-binding transcription factor activity"/>
    <property type="evidence" value="ECO:0007669"/>
    <property type="project" value="InterPro"/>
</dbReference>
<evidence type="ECO:0000256" key="1">
    <source>
        <dbReference type="ARBA" id="ARBA00022491"/>
    </source>
</evidence>
<keyword evidence="1" id="KW-0678">Repressor</keyword>
<keyword evidence="2" id="KW-0805">Transcription regulation</keyword>
<dbReference type="InterPro" id="IPR036390">
    <property type="entry name" value="WH_DNA-bd_sf"/>
</dbReference>